<comment type="subcellular location">
    <subcellularLocation>
        <location evidence="1">Cell membrane</location>
        <topology evidence="1">Multi-pass membrane protein</topology>
    </subcellularLocation>
</comment>
<dbReference type="InterPro" id="IPR036721">
    <property type="entry name" value="RCK_C_sf"/>
</dbReference>
<organism evidence="5 6">
    <name type="scientific">Draconibacterium aestuarii</name>
    <dbReference type="NCBI Taxonomy" id="2998507"/>
    <lineage>
        <taxon>Bacteria</taxon>
        <taxon>Pseudomonadati</taxon>
        <taxon>Bacteroidota</taxon>
        <taxon>Bacteroidia</taxon>
        <taxon>Marinilabiliales</taxon>
        <taxon>Prolixibacteraceae</taxon>
        <taxon>Draconibacterium</taxon>
    </lineage>
</organism>
<dbReference type="GO" id="GO:0008324">
    <property type="term" value="F:monoatomic cation transmembrane transporter activity"/>
    <property type="evidence" value="ECO:0007669"/>
    <property type="project" value="InterPro"/>
</dbReference>
<keyword evidence="2" id="KW-1133">Transmembrane helix</keyword>
<keyword evidence="5" id="KW-0813">Transport</keyword>
<evidence type="ECO:0000313" key="6">
    <source>
        <dbReference type="Proteomes" id="UP001145087"/>
    </source>
</evidence>
<dbReference type="SUPFAM" id="SSF81324">
    <property type="entry name" value="Voltage-gated potassium channels"/>
    <property type="match status" value="1"/>
</dbReference>
<feature type="transmembrane region" description="Helical" evidence="2">
    <location>
        <begin position="21"/>
        <end position="38"/>
    </location>
</feature>
<dbReference type="Gene3D" id="3.40.50.720">
    <property type="entry name" value="NAD(P)-binding Rossmann-like Domain"/>
    <property type="match status" value="1"/>
</dbReference>
<name>A0A9X3J4V9_9BACT</name>
<keyword evidence="5" id="KW-0407">Ion channel</keyword>
<dbReference type="Pfam" id="PF07885">
    <property type="entry name" value="Ion_trans_2"/>
    <property type="match status" value="1"/>
</dbReference>
<dbReference type="EMBL" id="JAPOHD010000002">
    <property type="protein sequence ID" value="MCY1718816.1"/>
    <property type="molecule type" value="Genomic_DNA"/>
</dbReference>
<keyword evidence="2" id="KW-0472">Membrane</keyword>
<dbReference type="AlphaFoldDB" id="A0A9X3J4V9"/>
<dbReference type="PROSITE" id="PS51201">
    <property type="entry name" value="RCK_N"/>
    <property type="match status" value="1"/>
</dbReference>
<dbReference type="InterPro" id="IPR036291">
    <property type="entry name" value="NAD(P)-bd_dom_sf"/>
</dbReference>
<proteinExistence type="predicted"/>
<protein>
    <submittedName>
        <fullName evidence="5">Potassium channel protein</fullName>
    </submittedName>
</protein>
<feature type="domain" description="RCK C-terminal" evidence="4">
    <location>
        <begin position="258"/>
        <end position="345"/>
    </location>
</feature>
<keyword evidence="2" id="KW-0812">Transmembrane</keyword>
<dbReference type="Gene3D" id="3.30.70.1450">
    <property type="entry name" value="Regulator of K+ conductance, C-terminal domain"/>
    <property type="match status" value="1"/>
</dbReference>
<keyword evidence="6" id="KW-1185">Reference proteome</keyword>
<dbReference type="Pfam" id="PF02080">
    <property type="entry name" value="TrkA_C"/>
    <property type="match status" value="1"/>
</dbReference>
<evidence type="ECO:0000259" key="3">
    <source>
        <dbReference type="PROSITE" id="PS51201"/>
    </source>
</evidence>
<comment type="caution">
    <text evidence="5">The sequence shown here is derived from an EMBL/GenBank/DDBJ whole genome shotgun (WGS) entry which is preliminary data.</text>
</comment>
<feature type="transmembrane region" description="Helical" evidence="2">
    <location>
        <begin position="69"/>
        <end position="88"/>
    </location>
</feature>
<evidence type="ECO:0000259" key="4">
    <source>
        <dbReference type="PROSITE" id="PS51202"/>
    </source>
</evidence>
<dbReference type="Pfam" id="PF02254">
    <property type="entry name" value="TrkA_N"/>
    <property type="match status" value="1"/>
</dbReference>
<reference evidence="5" key="1">
    <citation type="submission" date="2022-11" db="EMBL/GenBank/DDBJ databases">
        <title>Marilongibacter aestuarii gen. nov., sp. nov., isolated from tidal flat sediment.</title>
        <authorList>
            <person name="Jiayan W."/>
        </authorList>
    </citation>
    <scope>NUCLEOTIDE SEQUENCE</scope>
    <source>
        <strain evidence="5">Z1-6</strain>
    </source>
</reference>
<dbReference type="PANTHER" id="PTHR43833:SF9">
    <property type="entry name" value="POTASSIUM CHANNEL PROTEIN YUGO-RELATED"/>
    <property type="match status" value="1"/>
</dbReference>
<dbReference type="Proteomes" id="UP001145087">
    <property type="component" value="Unassembled WGS sequence"/>
</dbReference>
<evidence type="ECO:0000256" key="1">
    <source>
        <dbReference type="ARBA" id="ARBA00004651"/>
    </source>
</evidence>
<evidence type="ECO:0000313" key="5">
    <source>
        <dbReference type="EMBL" id="MCY1718816.1"/>
    </source>
</evidence>
<dbReference type="InterPro" id="IPR050721">
    <property type="entry name" value="Trk_Ktr_HKT_K-transport"/>
</dbReference>
<dbReference type="InterPro" id="IPR013099">
    <property type="entry name" value="K_chnl_dom"/>
</dbReference>
<dbReference type="InterPro" id="IPR003148">
    <property type="entry name" value="RCK_N"/>
</dbReference>
<dbReference type="GO" id="GO:0005886">
    <property type="term" value="C:plasma membrane"/>
    <property type="evidence" value="ECO:0007669"/>
    <property type="project" value="UniProtKB-SubCell"/>
</dbReference>
<keyword evidence="5" id="KW-0406">Ion transport</keyword>
<dbReference type="InterPro" id="IPR006037">
    <property type="entry name" value="RCK_C"/>
</dbReference>
<evidence type="ECO:0000256" key="2">
    <source>
        <dbReference type="SAM" id="Phobius"/>
    </source>
</evidence>
<dbReference type="Gene3D" id="1.10.287.70">
    <property type="match status" value="1"/>
</dbReference>
<feature type="domain" description="RCK N-terminal" evidence="3">
    <location>
        <begin position="118"/>
        <end position="236"/>
    </location>
</feature>
<dbReference type="RefSeq" id="WP_343331155.1">
    <property type="nucleotide sequence ID" value="NZ_JAPOHD010000002.1"/>
</dbReference>
<sequence>MYSQQYNKFQEVSSNTIKIGIALLISILGFGTIGYYYIEELSLLESLYMTVITISTVGFKHVGHDPTEAGMVFTIVLIIVSLGSLAYVGSNMARFVFDGELANYIKTYRVDKKIAKLKDHVIIVGYGRNGEQAAMELEENGVPFVILDKRENVISRIRDNENLLYIRGDATHEETLDQARIHQARALIATTPNDADNVFVVLTARSMNPGLTVISRASELESQMKLKRAGATNIIMPERIGGQRMAKLVHQPDVVEFIEYILLQKTQDVSLEEIPCKNLAQRFVGKSIADLKVREHTGANIIGIKISGARYVFNPDPQMILSRNDQLFVLGNPDQIKKLIDVMQSEE</sequence>
<dbReference type="GO" id="GO:0006813">
    <property type="term" value="P:potassium ion transport"/>
    <property type="evidence" value="ECO:0007669"/>
    <property type="project" value="InterPro"/>
</dbReference>
<dbReference type="SUPFAM" id="SSF51735">
    <property type="entry name" value="NAD(P)-binding Rossmann-fold domains"/>
    <property type="match status" value="1"/>
</dbReference>
<dbReference type="SUPFAM" id="SSF116726">
    <property type="entry name" value="TrkA C-terminal domain-like"/>
    <property type="match status" value="1"/>
</dbReference>
<dbReference type="PANTHER" id="PTHR43833">
    <property type="entry name" value="POTASSIUM CHANNEL PROTEIN 2-RELATED-RELATED"/>
    <property type="match status" value="1"/>
</dbReference>
<accession>A0A9X3J4V9</accession>
<dbReference type="PROSITE" id="PS51202">
    <property type="entry name" value="RCK_C"/>
    <property type="match status" value="1"/>
</dbReference>
<gene>
    <name evidence="5" type="ORF">OU798_00585</name>
</gene>